<protein>
    <submittedName>
        <fullName evidence="2">GNAT family N-acetyltransferase</fullName>
    </submittedName>
</protein>
<keyword evidence="2" id="KW-0808">Transferase</keyword>
<sequence>MAFAQEDFSSAASGAPSHIAARRAPRFNTNDAEHKGTGIAVVHGMDDLMKVVAIRSAVFMGEEKFAFAQQFDGNDFCATHLLYSVDGEPAACMRIRFFGDFAKMERLAVRREFRRSRIAFQLVRASVDLCRAKGYRRIYGHAKVDKLDFWQHFGFKIKDNGEPFEMAGYLCVEMVEEVEPFDDAIRLGEDPIRTIRPEGAWDEPGILEREVGF</sequence>
<keyword evidence="3" id="KW-1185">Reference proteome</keyword>
<dbReference type="EMBL" id="VZDO01000023">
    <property type="protein sequence ID" value="KAB0676399.1"/>
    <property type="molecule type" value="Genomic_DNA"/>
</dbReference>
<organism evidence="2 3">
    <name type="scientific">Plantimonas leprariae</name>
    <dbReference type="NCBI Taxonomy" id="2615207"/>
    <lineage>
        <taxon>Bacteria</taxon>
        <taxon>Pseudomonadati</taxon>
        <taxon>Pseudomonadota</taxon>
        <taxon>Alphaproteobacteria</taxon>
        <taxon>Hyphomicrobiales</taxon>
        <taxon>Aurantimonadaceae</taxon>
        <taxon>Plantimonas</taxon>
    </lineage>
</organism>
<dbReference type="InterPro" id="IPR016181">
    <property type="entry name" value="Acyl_CoA_acyltransferase"/>
</dbReference>
<comment type="caution">
    <text evidence="2">The sequence shown here is derived from an EMBL/GenBank/DDBJ whole genome shotgun (WGS) entry which is preliminary data.</text>
</comment>
<proteinExistence type="predicted"/>
<dbReference type="CDD" id="cd04301">
    <property type="entry name" value="NAT_SF"/>
    <property type="match status" value="1"/>
</dbReference>
<dbReference type="InterPro" id="IPR000182">
    <property type="entry name" value="GNAT_dom"/>
</dbReference>
<evidence type="ECO:0000313" key="3">
    <source>
        <dbReference type="Proteomes" id="UP000432089"/>
    </source>
</evidence>
<dbReference type="RefSeq" id="WP_150973329.1">
    <property type="nucleotide sequence ID" value="NZ_VZDO01000023.1"/>
</dbReference>
<dbReference type="Proteomes" id="UP000432089">
    <property type="component" value="Unassembled WGS sequence"/>
</dbReference>
<dbReference type="Pfam" id="PF00583">
    <property type="entry name" value="Acetyltransf_1"/>
    <property type="match status" value="1"/>
</dbReference>
<feature type="domain" description="N-acetyltransferase" evidence="1">
    <location>
        <begin position="39"/>
        <end position="179"/>
    </location>
</feature>
<gene>
    <name evidence="2" type="ORF">F6X38_21115</name>
</gene>
<evidence type="ECO:0000313" key="2">
    <source>
        <dbReference type="EMBL" id="KAB0676399.1"/>
    </source>
</evidence>
<dbReference type="PROSITE" id="PS51186">
    <property type="entry name" value="GNAT"/>
    <property type="match status" value="1"/>
</dbReference>
<dbReference type="SUPFAM" id="SSF55729">
    <property type="entry name" value="Acyl-CoA N-acyltransferases (Nat)"/>
    <property type="match status" value="1"/>
</dbReference>
<dbReference type="GO" id="GO:0016747">
    <property type="term" value="F:acyltransferase activity, transferring groups other than amino-acyl groups"/>
    <property type="evidence" value="ECO:0007669"/>
    <property type="project" value="InterPro"/>
</dbReference>
<dbReference type="Gene3D" id="3.40.630.30">
    <property type="match status" value="1"/>
</dbReference>
<accession>A0A7V7PKI3</accession>
<name>A0A7V7PKI3_9HYPH</name>
<evidence type="ECO:0000259" key="1">
    <source>
        <dbReference type="PROSITE" id="PS51186"/>
    </source>
</evidence>
<reference evidence="2 3" key="1">
    <citation type="submission" date="2019-09" db="EMBL/GenBank/DDBJ databases">
        <title>YIM 132180 draft genome.</title>
        <authorList>
            <person name="Zhang K."/>
        </authorList>
    </citation>
    <scope>NUCLEOTIDE SEQUENCE [LARGE SCALE GENOMIC DNA]</scope>
    <source>
        <strain evidence="2 3">YIM 132180</strain>
    </source>
</reference>
<dbReference type="AlphaFoldDB" id="A0A7V7PKI3"/>